<keyword evidence="5" id="KW-0287">Flowering</keyword>
<keyword evidence="3" id="KW-0221">Differentiation</keyword>
<dbReference type="InterPro" id="IPR040353">
    <property type="entry name" value="FLX/FLX-like"/>
</dbReference>
<evidence type="ECO:0000256" key="7">
    <source>
        <dbReference type="SAM" id="SignalP"/>
    </source>
</evidence>
<evidence type="ECO:0000256" key="2">
    <source>
        <dbReference type="ARBA" id="ARBA00022473"/>
    </source>
</evidence>
<comment type="similarity">
    <text evidence="1">Belongs to the FLX family.</text>
</comment>
<name>A0ABD0U9Q8_DENTH</name>
<evidence type="ECO:0000256" key="6">
    <source>
        <dbReference type="SAM" id="Coils"/>
    </source>
</evidence>
<reference evidence="8 9" key="1">
    <citation type="journal article" date="2024" name="Plant Biotechnol. J.">
        <title>Dendrobium thyrsiflorum genome and its molecular insights into genes involved in important horticultural traits.</title>
        <authorList>
            <person name="Chen B."/>
            <person name="Wang J.Y."/>
            <person name="Zheng P.J."/>
            <person name="Li K.L."/>
            <person name="Liang Y.M."/>
            <person name="Chen X.F."/>
            <person name="Zhang C."/>
            <person name="Zhao X."/>
            <person name="He X."/>
            <person name="Zhang G.Q."/>
            <person name="Liu Z.J."/>
            <person name="Xu Q."/>
        </authorList>
    </citation>
    <scope>NUCLEOTIDE SEQUENCE [LARGE SCALE GENOMIC DNA]</scope>
    <source>
        <strain evidence="8">GZMU011</strain>
    </source>
</reference>
<proteinExistence type="inferred from homology"/>
<evidence type="ECO:0000313" key="8">
    <source>
        <dbReference type="EMBL" id="KAL0906913.1"/>
    </source>
</evidence>
<evidence type="ECO:0000313" key="9">
    <source>
        <dbReference type="Proteomes" id="UP001552299"/>
    </source>
</evidence>
<gene>
    <name evidence="8" type="ORF">M5K25_025445</name>
</gene>
<keyword evidence="4 6" id="KW-0175">Coiled coil</keyword>
<feature type="signal peptide" evidence="7">
    <location>
        <begin position="1"/>
        <end position="19"/>
    </location>
</feature>
<dbReference type="AlphaFoldDB" id="A0ABD0U9Q8"/>
<sequence length="297" mass="33789">MSGLILLASFLLTSPPTICYLGSFPEVAQGFGNSGIQKSMAGRNRLPRQQELPRHHELRGFHDGLQPPQRRHAPMPLHPIEEEIAIRRDEIRRLRADNHLLVEENVAFRREIAAAKEELHALGQLITKIRADKEAQARELIEKSLKLEKELRGLEPLRAELIQLKSEAQKLDGLRKELSGEVQNMSKELKHLQAENQQISTLRLDIDGLHQELVRARTAYEYEKKANADQLEQRQVLDKNLASMAREVEKLRAEHMSLENRARGSGPGAYGDGFGSDKGLYDSGSWLSYEHRGFPRH</sequence>
<feature type="coiled-coil region" evidence="6">
    <location>
        <begin position="98"/>
        <end position="261"/>
    </location>
</feature>
<dbReference type="GO" id="GO:0009908">
    <property type="term" value="P:flower development"/>
    <property type="evidence" value="ECO:0007669"/>
    <property type="project" value="UniProtKB-KW"/>
</dbReference>
<keyword evidence="7" id="KW-0732">Signal</keyword>
<protein>
    <recommendedName>
        <fullName evidence="10">Protein FLX-like 3</fullName>
    </recommendedName>
</protein>
<comment type="caution">
    <text evidence="8">The sequence shown here is derived from an EMBL/GenBank/DDBJ whole genome shotgun (WGS) entry which is preliminary data.</text>
</comment>
<dbReference type="GO" id="GO:0030154">
    <property type="term" value="P:cell differentiation"/>
    <property type="evidence" value="ECO:0007669"/>
    <property type="project" value="UniProtKB-KW"/>
</dbReference>
<accession>A0ABD0U9Q8</accession>
<organism evidence="8 9">
    <name type="scientific">Dendrobium thyrsiflorum</name>
    <name type="common">Pinecone-like raceme dendrobium</name>
    <name type="synonym">Orchid</name>
    <dbReference type="NCBI Taxonomy" id="117978"/>
    <lineage>
        <taxon>Eukaryota</taxon>
        <taxon>Viridiplantae</taxon>
        <taxon>Streptophyta</taxon>
        <taxon>Embryophyta</taxon>
        <taxon>Tracheophyta</taxon>
        <taxon>Spermatophyta</taxon>
        <taxon>Magnoliopsida</taxon>
        <taxon>Liliopsida</taxon>
        <taxon>Asparagales</taxon>
        <taxon>Orchidaceae</taxon>
        <taxon>Epidendroideae</taxon>
        <taxon>Malaxideae</taxon>
        <taxon>Dendrobiinae</taxon>
        <taxon>Dendrobium</taxon>
    </lineage>
</organism>
<dbReference type="EMBL" id="JANQDX010000018">
    <property type="protein sequence ID" value="KAL0906913.1"/>
    <property type="molecule type" value="Genomic_DNA"/>
</dbReference>
<evidence type="ECO:0000256" key="5">
    <source>
        <dbReference type="ARBA" id="ARBA00023089"/>
    </source>
</evidence>
<evidence type="ECO:0000256" key="4">
    <source>
        <dbReference type="ARBA" id="ARBA00023054"/>
    </source>
</evidence>
<feature type="chain" id="PRO_5044858880" description="Protein FLX-like 3" evidence="7">
    <location>
        <begin position="20"/>
        <end position="297"/>
    </location>
</feature>
<keyword evidence="2" id="KW-0217">Developmental protein</keyword>
<evidence type="ECO:0000256" key="3">
    <source>
        <dbReference type="ARBA" id="ARBA00022782"/>
    </source>
</evidence>
<dbReference type="PANTHER" id="PTHR33405">
    <property type="entry name" value="PROTEIN FLX-LIKE 2"/>
    <property type="match status" value="1"/>
</dbReference>
<evidence type="ECO:0000256" key="1">
    <source>
        <dbReference type="ARBA" id="ARBA00005405"/>
    </source>
</evidence>
<dbReference type="PANTHER" id="PTHR33405:SF20">
    <property type="entry name" value="PROTEIN FLX-LIKE 3"/>
    <property type="match status" value="1"/>
</dbReference>
<dbReference type="Proteomes" id="UP001552299">
    <property type="component" value="Unassembled WGS sequence"/>
</dbReference>
<keyword evidence="9" id="KW-1185">Reference proteome</keyword>
<evidence type="ECO:0008006" key="10">
    <source>
        <dbReference type="Google" id="ProtNLM"/>
    </source>
</evidence>